<evidence type="ECO:0000259" key="1">
    <source>
        <dbReference type="Pfam" id="PF00640"/>
    </source>
</evidence>
<sequence>MLSEAEEIILKDQLQSSNASFYVKYIGFIEVETPFHDLKELPVKRTAICNGCASLIAQAANLISKNSIDPETKRLIGDGEPECINNEIELIITNKIIRLSNFSNKKFSKKIEIPNASFAMSVGNTLENGFVFIGKEKTKKMMKRFCFLLQSQENPKNILSALNVAISMCDSPETNIICVYASVADISQKLNENIIEEQNAKHDTKFLLPSSSKNDHLSFLNVENEEESITTNLSVKKQDVKPDFNFYNESFQKSFHAATEKTEKNFKNSADKIIFLEFEEQNL</sequence>
<evidence type="ECO:0000313" key="2">
    <source>
        <dbReference type="Proteomes" id="UP000887578"/>
    </source>
</evidence>
<feature type="domain" description="PID" evidence="1">
    <location>
        <begin position="21"/>
        <end position="169"/>
    </location>
</feature>
<dbReference type="SUPFAM" id="SSF50729">
    <property type="entry name" value="PH domain-like"/>
    <property type="match status" value="1"/>
</dbReference>
<accession>A0A914QF47</accession>
<organism evidence="2 3">
    <name type="scientific">Panagrolaimus davidi</name>
    <dbReference type="NCBI Taxonomy" id="227884"/>
    <lineage>
        <taxon>Eukaryota</taxon>
        <taxon>Metazoa</taxon>
        <taxon>Ecdysozoa</taxon>
        <taxon>Nematoda</taxon>
        <taxon>Chromadorea</taxon>
        <taxon>Rhabditida</taxon>
        <taxon>Tylenchina</taxon>
        <taxon>Panagrolaimomorpha</taxon>
        <taxon>Panagrolaimoidea</taxon>
        <taxon>Panagrolaimidae</taxon>
        <taxon>Panagrolaimus</taxon>
    </lineage>
</organism>
<dbReference type="AlphaFoldDB" id="A0A914QF47"/>
<evidence type="ECO:0000313" key="3">
    <source>
        <dbReference type="WBParaSite" id="PDA_v2.g30332.t1"/>
    </source>
</evidence>
<dbReference type="InterPro" id="IPR011993">
    <property type="entry name" value="PH-like_dom_sf"/>
</dbReference>
<dbReference type="Gene3D" id="2.30.29.30">
    <property type="entry name" value="Pleckstrin-homology domain (PH domain)/Phosphotyrosine-binding domain (PTB)"/>
    <property type="match status" value="1"/>
</dbReference>
<dbReference type="CDD" id="cd00934">
    <property type="entry name" value="PTB"/>
    <property type="match status" value="1"/>
</dbReference>
<dbReference type="WBParaSite" id="PDA_v2.g30332.t1">
    <property type="protein sequence ID" value="PDA_v2.g30332.t1"/>
    <property type="gene ID" value="PDA_v2.g30332"/>
</dbReference>
<proteinExistence type="predicted"/>
<dbReference type="Pfam" id="PF00640">
    <property type="entry name" value="PID"/>
    <property type="match status" value="1"/>
</dbReference>
<reference evidence="3" key="1">
    <citation type="submission" date="2022-11" db="UniProtKB">
        <authorList>
            <consortium name="WormBaseParasite"/>
        </authorList>
    </citation>
    <scope>IDENTIFICATION</scope>
</reference>
<name>A0A914QF47_9BILA</name>
<keyword evidence="2" id="KW-1185">Reference proteome</keyword>
<dbReference type="InterPro" id="IPR006020">
    <property type="entry name" value="PTB/PI_dom"/>
</dbReference>
<protein>
    <submittedName>
        <fullName evidence="3">PID domain-containing protein</fullName>
    </submittedName>
</protein>
<dbReference type="Proteomes" id="UP000887578">
    <property type="component" value="Unplaced"/>
</dbReference>